<protein>
    <submittedName>
        <fullName evidence="2">CRISPR-associated protein</fullName>
    </submittedName>
</protein>
<comment type="caution">
    <text evidence="2">The sequence shown here is derived from an EMBL/GenBank/DDBJ whole genome shotgun (WGS) entry which is preliminary data.</text>
</comment>
<reference evidence="3" key="1">
    <citation type="submission" date="2016-05" db="EMBL/GenBank/DDBJ databases">
        <title>Draft genome of Corynebacterium afermentans subsp. afermentans LCDC 88199T.</title>
        <authorList>
            <person name="Bernier A.-M."/>
            <person name="Bernard K."/>
        </authorList>
    </citation>
    <scope>NUCLEOTIDE SEQUENCE [LARGE SCALE GENOMIC DNA]</scope>
    <source>
        <strain evidence="3">NML04-0072</strain>
    </source>
</reference>
<evidence type="ECO:0000259" key="1">
    <source>
        <dbReference type="Pfam" id="PF09623"/>
    </source>
</evidence>
<feature type="domain" description="CRISPR system ring nuclease SSO2081-like" evidence="1">
    <location>
        <begin position="15"/>
        <end position="227"/>
    </location>
</feature>
<gene>
    <name evidence="2" type="ORF">A7P90_06890</name>
</gene>
<evidence type="ECO:0000313" key="2">
    <source>
        <dbReference type="EMBL" id="OAM18643.1"/>
    </source>
</evidence>
<organism evidence="2 3">
    <name type="scientific">Eikenella corrodens</name>
    <dbReference type="NCBI Taxonomy" id="539"/>
    <lineage>
        <taxon>Bacteria</taxon>
        <taxon>Pseudomonadati</taxon>
        <taxon>Pseudomonadota</taxon>
        <taxon>Betaproteobacteria</taxon>
        <taxon>Neisseriales</taxon>
        <taxon>Neisseriaceae</taxon>
        <taxon>Eikenella</taxon>
    </lineage>
</organism>
<dbReference type="Proteomes" id="UP000077589">
    <property type="component" value="Unassembled WGS sequence"/>
</dbReference>
<dbReference type="Pfam" id="PF09623">
    <property type="entry name" value="Cas_NE0113"/>
    <property type="match status" value="1"/>
</dbReference>
<dbReference type="AlphaFoldDB" id="A0A1A9RJA5"/>
<accession>A0A1A9RJA5</accession>
<dbReference type="InterPro" id="IPR013413">
    <property type="entry name" value="CRISPR-assoc_prot_NE0113"/>
</dbReference>
<dbReference type="CDD" id="cd09741">
    <property type="entry name" value="Csx1_III-U"/>
    <property type="match status" value="1"/>
</dbReference>
<evidence type="ECO:0000313" key="3">
    <source>
        <dbReference type="Proteomes" id="UP000077589"/>
    </source>
</evidence>
<dbReference type="InterPro" id="IPR019092">
    <property type="entry name" value="SSO2081-like_dom"/>
</dbReference>
<sequence>MKHKRRVLVAVTGMSPQILTETVYTLYTQQNWLPDEIFVLTTQIGYNNIVHNLLGKDGFFTRLCNDYKLPEIQFGEKNIHVIHDADGEKLSDIRTPEDNNLAADMIVNFIRQQCADDKTELHVSIAGGRKSMGFYIGYALSLFGRPQDKLSHVLVTEGFENNPLFFYPTNYDNYISKKPNDPNCTETINTREAKVMLAEIPFVRISYGLPDLKQDNNSFSQTITAIQDSLINGKLVLKMTKLDSKRPKFSLICGGQELFLSQQHFCVYWTMAEFAKMGRTLTLPDDKTACANLGIGKFRDYDDWEELYWEHYLILNPKLRNANQNNLEKTPQKTHRDLQKRLPAIFREVVSRTKSKLTKKLGEHAAKRYGIQSYGKRKYLTYALNIPADWIEIIQE</sequence>
<dbReference type="EMBL" id="LXSG01000033">
    <property type="protein sequence ID" value="OAM18643.1"/>
    <property type="molecule type" value="Genomic_DNA"/>
</dbReference>
<proteinExistence type="predicted"/>
<name>A0A1A9RJA5_EIKCO</name>
<dbReference type="RefSeq" id="WP_049257646.1">
    <property type="nucleotide sequence ID" value="NZ_JVFA01000003.1"/>
</dbReference>
<dbReference type="NCBIfam" id="TIGR02584">
    <property type="entry name" value="cas_NE0113"/>
    <property type="match status" value="1"/>
</dbReference>
<dbReference type="OrthoDB" id="9805822at2"/>